<dbReference type="FunFam" id="3.90.79.10:FF:000014">
    <property type="entry name" value="8-oxo-dGTP diphosphatase MutT"/>
    <property type="match status" value="1"/>
</dbReference>
<keyword evidence="9" id="KW-0234">DNA repair</keyword>
<dbReference type="EC" id="3.6.1.55" evidence="12"/>
<dbReference type="GO" id="GO:0035539">
    <property type="term" value="F:8-oxo-7,8-dihydrodeoxyguanosine triphosphate pyrophosphatase activity"/>
    <property type="evidence" value="ECO:0007669"/>
    <property type="project" value="UniProtKB-EC"/>
</dbReference>
<keyword evidence="5 18" id="KW-0479">Metal-binding</keyword>
<protein>
    <recommendedName>
        <fullName evidence="13">8-oxo-dGTP diphosphatase</fullName>
        <ecNumber evidence="12">3.6.1.55</ecNumber>
    </recommendedName>
    <alternativeName>
        <fullName evidence="16">7,8-dihydro-8-oxoguanine-triphosphatase</fullName>
    </alternativeName>
    <alternativeName>
        <fullName evidence="15">Mutator protein MutT</fullName>
    </alternativeName>
    <alternativeName>
        <fullName evidence="14">dGTP pyrophosphohydrolase</fullName>
    </alternativeName>
</protein>
<dbReference type="InterPro" id="IPR020476">
    <property type="entry name" value="Nudix_hydrolase"/>
</dbReference>
<dbReference type="InterPro" id="IPR000086">
    <property type="entry name" value="NUDIX_hydrolase_dom"/>
</dbReference>
<dbReference type="PROSITE" id="PS00893">
    <property type="entry name" value="NUDIX_BOX"/>
    <property type="match status" value="1"/>
</dbReference>
<feature type="binding site" evidence="17">
    <location>
        <position position="26"/>
    </location>
    <ligand>
        <name>8-oxo-dGTP</name>
        <dbReference type="ChEBI" id="CHEBI:77896"/>
    </ligand>
</feature>
<dbReference type="OrthoDB" id="9810648at2"/>
<evidence type="ECO:0000256" key="14">
    <source>
        <dbReference type="ARBA" id="ARBA00041592"/>
    </source>
</evidence>
<keyword evidence="7" id="KW-0378">Hydrolase</keyword>
<accession>A0A1T4VT08</accession>
<keyword evidence="4" id="KW-0235">DNA replication</keyword>
<dbReference type="Proteomes" id="UP000190460">
    <property type="component" value="Unassembled WGS sequence"/>
</dbReference>
<dbReference type="SUPFAM" id="SSF55811">
    <property type="entry name" value="Nudix"/>
    <property type="match status" value="1"/>
</dbReference>
<evidence type="ECO:0000256" key="5">
    <source>
        <dbReference type="ARBA" id="ARBA00022723"/>
    </source>
</evidence>
<evidence type="ECO:0000256" key="17">
    <source>
        <dbReference type="PIRSR" id="PIRSR603561-1"/>
    </source>
</evidence>
<dbReference type="Pfam" id="PF14815">
    <property type="entry name" value="NUDIX_4"/>
    <property type="match status" value="1"/>
</dbReference>
<dbReference type="PANTHER" id="PTHR47707">
    <property type="entry name" value="8-OXO-DGTP DIPHOSPHATASE"/>
    <property type="match status" value="1"/>
</dbReference>
<feature type="binding site" evidence="17">
    <location>
        <begin position="37"/>
        <end position="40"/>
    </location>
    <ligand>
        <name>8-oxo-dGTP</name>
        <dbReference type="ChEBI" id="CHEBI:77896"/>
    </ligand>
</feature>
<dbReference type="InterPro" id="IPR047127">
    <property type="entry name" value="MutT-like"/>
</dbReference>
<comment type="catalytic activity">
    <reaction evidence="10">
        <text>8-oxo-dGTP + H2O = 8-oxo-dGMP + diphosphate + H(+)</text>
        <dbReference type="Rhea" id="RHEA:31575"/>
        <dbReference type="ChEBI" id="CHEBI:15377"/>
        <dbReference type="ChEBI" id="CHEBI:15378"/>
        <dbReference type="ChEBI" id="CHEBI:33019"/>
        <dbReference type="ChEBI" id="CHEBI:63224"/>
        <dbReference type="ChEBI" id="CHEBI:77896"/>
        <dbReference type="EC" id="3.6.1.55"/>
    </reaction>
</comment>
<evidence type="ECO:0000256" key="6">
    <source>
        <dbReference type="ARBA" id="ARBA00022763"/>
    </source>
</evidence>
<dbReference type="AlphaFoldDB" id="A0A1T4VT08"/>
<dbReference type="InterPro" id="IPR015797">
    <property type="entry name" value="NUDIX_hydrolase-like_dom_sf"/>
</dbReference>
<evidence type="ECO:0000313" key="20">
    <source>
        <dbReference type="EMBL" id="SKA68087.1"/>
    </source>
</evidence>
<dbReference type="NCBIfam" id="TIGR00586">
    <property type="entry name" value="mutt"/>
    <property type="match status" value="1"/>
</dbReference>
<evidence type="ECO:0000256" key="7">
    <source>
        <dbReference type="ARBA" id="ARBA00022801"/>
    </source>
</evidence>
<dbReference type="Gene3D" id="3.90.79.10">
    <property type="entry name" value="Nucleoside Triphosphate Pyrophosphohydrolase"/>
    <property type="match status" value="1"/>
</dbReference>
<evidence type="ECO:0000256" key="8">
    <source>
        <dbReference type="ARBA" id="ARBA00022842"/>
    </source>
</evidence>
<dbReference type="GO" id="GO:0006260">
    <property type="term" value="P:DNA replication"/>
    <property type="evidence" value="ECO:0007669"/>
    <property type="project" value="UniProtKB-KW"/>
</dbReference>
<evidence type="ECO:0000256" key="2">
    <source>
        <dbReference type="ARBA" id="ARBA00005582"/>
    </source>
</evidence>
<dbReference type="CDD" id="cd03425">
    <property type="entry name" value="NUDIX_MutT_NudA_like"/>
    <property type="match status" value="1"/>
</dbReference>
<evidence type="ECO:0000256" key="1">
    <source>
        <dbReference type="ARBA" id="ARBA00001946"/>
    </source>
</evidence>
<evidence type="ECO:0000256" key="15">
    <source>
        <dbReference type="ARBA" id="ARBA00041979"/>
    </source>
</evidence>
<feature type="binding site" evidence="18">
    <location>
        <position position="60"/>
    </location>
    <ligand>
        <name>Mg(2+)</name>
        <dbReference type="ChEBI" id="CHEBI:18420"/>
    </ligand>
</feature>
<evidence type="ECO:0000256" key="3">
    <source>
        <dbReference type="ARBA" id="ARBA00022457"/>
    </source>
</evidence>
<dbReference type="PROSITE" id="PS51462">
    <property type="entry name" value="NUDIX"/>
    <property type="match status" value="1"/>
</dbReference>
<dbReference type="GO" id="GO:0044715">
    <property type="term" value="F:8-oxo-dGDP phosphatase activity"/>
    <property type="evidence" value="ECO:0007669"/>
    <property type="project" value="TreeGrafter"/>
</dbReference>
<feature type="binding site" evidence="18">
    <location>
        <position position="40"/>
    </location>
    <ligand>
        <name>Mg(2+)</name>
        <dbReference type="ChEBI" id="CHEBI:18420"/>
    </ligand>
</feature>
<dbReference type="STRING" id="92487.SAMN02745130_00196"/>
<comment type="catalytic activity">
    <reaction evidence="11">
        <text>8-oxo-GTP + H2O = 8-oxo-GMP + diphosphate + H(+)</text>
        <dbReference type="Rhea" id="RHEA:67616"/>
        <dbReference type="ChEBI" id="CHEBI:15377"/>
        <dbReference type="ChEBI" id="CHEBI:15378"/>
        <dbReference type="ChEBI" id="CHEBI:33019"/>
        <dbReference type="ChEBI" id="CHEBI:143553"/>
        <dbReference type="ChEBI" id="CHEBI:145694"/>
    </reaction>
</comment>
<keyword evidence="8 18" id="KW-0460">Magnesium</keyword>
<organism evidence="20 21">
    <name type="scientific">Thiothrix eikelboomii</name>
    <dbReference type="NCBI Taxonomy" id="92487"/>
    <lineage>
        <taxon>Bacteria</taxon>
        <taxon>Pseudomonadati</taxon>
        <taxon>Pseudomonadota</taxon>
        <taxon>Gammaproteobacteria</taxon>
        <taxon>Thiotrichales</taxon>
        <taxon>Thiotrichaceae</taxon>
        <taxon>Thiothrix</taxon>
    </lineage>
</organism>
<comment type="cofactor">
    <cofactor evidence="1 18">
        <name>Mg(2+)</name>
        <dbReference type="ChEBI" id="CHEBI:18420"/>
    </cofactor>
</comment>
<keyword evidence="6" id="KW-0227">DNA damage</keyword>
<name>A0A1T4VT08_9GAMM</name>
<dbReference type="PRINTS" id="PR00502">
    <property type="entry name" value="NUDIXFAMILY"/>
</dbReference>
<evidence type="ECO:0000256" key="11">
    <source>
        <dbReference type="ARBA" id="ARBA00036904"/>
    </source>
</evidence>
<dbReference type="InterPro" id="IPR029119">
    <property type="entry name" value="MutY_C"/>
</dbReference>
<dbReference type="RefSeq" id="WP_078920703.1">
    <property type="nucleotide sequence ID" value="NZ_FUYB01000001.1"/>
</dbReference>
<evidence type="ECO:0000256" key="12">
    <source>
        <dbReference type="ARBA" id="ARBA00038905"/>
    </source>
</evidence>
<evidence type="ECO:0000259" key="19">
    <source>
        <dbReference type="PROSITE" id="PS51462"/>
    </source>
</evidence>
<keyword evidence="21" id="KW-1185">Reference proteome</keyword>
<reference evidence="20 21" key="1">
    <citation type="submission" date="2017-02" db="EMBL/GenBank/DDBJ databases">
        <authorList>
            <person name="Peterson S.W."/>
        </authorList>
    </citation>
    <scope>NUCLEOTIDE SEQUENCE [LARGE SCALE GENOMIC DNA]</scope>
    <source>
        <strain evidence="20 21">ATCC 49788</strain>
    </source>
</reference>
<gene>
    <name evidence="20" type="ORF">SAMN02745130_00196</name>
</gene>
<dbReference type="GO" id="GO:0044716">
    <property type="term" value="F:8-oxo-GDP phosphatase activity"/>
    <property type="evidence" value="ECO:0007669"/>
    <property type="project" value="TreeGrafter"/>
</dbReference>
<dbReference type="GO" id="GO:0006281">
    <property type="term" value="P:DNA repair"/>
    <property type="evidence" value="ECO:0007669"/>
    <property type="project" value="UniProtKB-KW"/>
</dbReference>
<evidence type="ECO:0000256" key="13">
    <source>
        <dbReference type="ARBA" id="ARBA00040794"/>
    </source>
</evidence>
<feature type="binding site" evidence="17">
    <location>
        <position position="124"/>
    </location>
    <ligand>
        <name>8-oxo-dGTP</name>
        <dbReference type="ChEBI" id="CHEBI:77896"/>
    </ligand>
</feature>
<evidence type="ECO:0000256" key="9">
    <source>
        <dbReference type="ARBA" id="ARBA00023204"/>
    </source>
</evidence>
<evidence type="ECO:0000256" key="4">
    <source>
        <dbReference type="ARBA" id="ARBA00022705"/>
    </source>
</evidence>
<evidence type="ECO:0000256" key="10">
    <source>
        <dbReference type="ARBA" id="ARBA00035861"/>
    </source>
</evidence>
<comment type="similarity">
    <text evidence="2">Belongs to the Nudix hydrolase family.</text>
</comment>
<feature type="domain" description="Nudix hydrolase" evidence="19">
    <location>
        <begin position="5"/>
        <end position="133"/>
    </location>
</feature>
<sequence length="140" mass="15887">MAEAIWIHVVAAVIYNRRHQILLAQRPLDKHQGGKWEFPGGKVEPNESAKNALQRELLEELGIEAEPTSMQPLLEIKHAYSDKNIWLDVWIVDQFQYEPIGREGQTIAWFELAQLQDLDFPAANLSILQKLNSSSSSPNG</sequence>
<feature type="binding site" evidence="17">
    <location>
        <position position="31"/>
    </location>
    <ligand>
        <name>8-oxo-dGTP</name>
        <dbReference type="ChEBI" id="CHEBI:77896"/>
    </ligand>
</feature>
<dbReference type="GO" id="GO:0046872">
    <property type="term" value="F:metal ion binding"/>
    <property type="evidence" value="ECO:0007669"/>
    <property type="project" value="UniProtKB-KW"/>
</dbReference>
<keyword evidence="3" id="KW-0515">Mutator protein</keyword>
<dbReference type="GO" id="GO:0008413">
    <property type="term" value="F:8-oxo-7,8-dihydroguanosine triphosphate pyrophosphatase activity"/>
    <property type="evidence" value="ECO:0007669"/>
    <property type="project" value="InterPro"/>
</dbReference>
<dbReference type="InterPro" id="IPR003561">
    <property type="entry name" value="Mutator_MutT"/>
</dbReference>
<proteinExistence type="inferred from homology"/>
<dbReference type="InterPro" id="IPR020084">
    <property type="entry name" value="NUDIX_hydrolase_CS"/>
</dbReference>
<evidence type="ECO:0000256" key="16">
    <source>
        <dbReference type="ARBA" id="ARBA00042798"/>
    </source>
</evidence>
<evidence type="ECO:0000256" key="18">
    <source>
        <dbReference type="PIRSR" id="PIRSR603561-2"/>
    </source>
</evidence>
<evidence type="ECO:0000313" key="21">
    <source>
        <dbReference type="Proteomes" id="UP000190460"/>
    </source>
</evidence>
<dbReference type="EMBL" id="FUYB01000001">
    <property type="protein sequence ID" value="SKA68087.1"/>
    <property type="molecule type" value="Genomic_DNA"/>
</dbReference>
<dbReference type="PANTHER" id="PTHR47707:SF1">
    <property type="entry name" value="NUDIX HYDROLASE FAMILY PROTEIN"/>
    <property type="match status" value="1"/>
</dbReference>